<dbReference type="InterPro" id="IPR036860">
    <property type="entry name" value="SH2_dom_sf"/>
</dbReference>
<keyword evidence="18" id="KW-1185">Reference proteome</keyword>
<evidence type="ECO:0000256" key="3">
    <source>
        <dbReference type="ARBA" id="ARBA00022737"/>
    </source>
</evidence>
<dbReference type="SMART" id="SM00295">
    <property type="entry name" value="B41"/>
    <property type="match status" value="1"/>
</dbReference>
<dbReference type="Proteomes" id="UP000515152">
    <property type="component" value="Chromosome 25"/>
</dbReference>
<evidence type="ECO:0000256" key="4">
    <source>
        <dbReference type="ARBA" id="ARBA00022741"/>
    </source>
</evidence>
<dbReference type="SUPFAM" id="SSF55550">
    <property type="entry name" value="SH2 domain"/>
    <property type="match status" value="1"/>
</dbReference>
<dbReference type="GO" id="GO:0004715">
    <property type="term" value="F:non-membrane spanning protein tyrosine kinase activity"/>
    <property type="evidence" value="ECO:0007669"/>
    <property type="project" value="UniProtKB-UniRule"/>
</dbReference>
<dbReference type="FunFam" id="1.10.510.10:FF:000114">
    <property type="entry name" value="Tyrosine-protein kinase JAK2"/>
    <property type="match status" value="1"/>
</dbReference>
<gene>
    <name evidence="19" type="primary">LOC105891377</name>
</gene>
<feature type="domain" description="FERM" evidence="17">
    <location>
        <begin position="26"/>
        <end position="402"/>
    </location>
</feature>
<evidence type="ECO:0000256" key="11">
    <source>
        <dbReference type="PIRSR" id="PIRSR000636-1"/>
    </source>
</evidence>
<dbReference type="InterPro" id="IPR011009">
    <property type="entry name" value="Kinase-like_dom_sf"/>
</dbReference>
<sequence>MEIGRQLLAKMRKKKKSDHTGPLGPKDLEVHFYTPVTPPLIKPKGFYTVEDLCTECAKQFGISPLCHSLYGLYDEERAIWYPPNHSFKAEGASLKLYYRMRFYFTNWHGTHKDKQPVTRNSLKRVDPEGTSILDETSLAYLYAQGKYDFVHDMAPVCQGQDEEQSREIENECLGMAVLSISHDSLDKDHFDSDSTSKKINYKRHIPESINQSICQRNFLTQLRISNVFKRFLKEFNVKTVRDRAVSKLDLKLKYIATLETLTEGFGCELFEPVSLRTSDTESQVQSSTLKQPTSYQVLVSAMVGIQWRLKPSEIALPQKEKINSNKKSKRDGRLKKDKAKDSQDWNTFSNFYEITHIVIKESSVTIHKRDNKQLELDLEKQEKALSFTSLVDGYFQLTADAHHFLCREVARPSVELNILEGCHGPISTEYAIHKLRGEGDEEGLYVLRWSSTDYEHILLTVICNEWDPMNSVMSKSYKNFQIAKQADGYLLCGTEVQQPSLRELMELLMGQLLRSDNITLQLSNGFPPQPKEISNLLVATMGQEKTEPHRGFSTVFHKILKEDLIQKEHMGRGTWTNIYAGILKVRDEDDYLGGCRDYQEVKVVLKALSAGQREMSDFLETVSMMHKVSHKHIALLYGICLRNQDVIMVEEYLQHGPLDLFMQAHGSSLTPAWRFQVAKQLASALSYMEDKKLVHGFVCGKNILLARDGLDEGAPFMKLSDPGVPTTALSREECLDRIPWIAPECIENHQVVSVAADKWGFGVTLWEICHNGERPLKDKTLIEKERFYTAKGTLVSKQASQLADLMTQCMNYDPRQRPFFRAIERDLVRIEEQDPTIVSDGTSNVELDPTVFEKRFLKKFRDLGEGHFGKVELCLYDPRSDRTGELVAVKSLKSENNGVETSNLQREINTMRELYHENIVKYKGLCTEEGGKTFKLIMEYLPMGSLKDYLPRNKHQIDHNKLLLYAIQICQGMDYLGSQNYIHRDLAARNVLVESEGMVKIGDFGLTKSIKDNEGYYRVKEEQESPVFWYAPECLVHCKFYRASDVWSFGVTLYELMTYCETKKSPPAMFSEMIGRSQGQMTVTRLVTVLEEGRRLPRPTDCPEMVYTQMRRCWEQAPDHRIDFKGLIRVFQTLLSEPSDFTS</sequence>
<dbReference type="PROSITE" id="PS00109">
    <property type="entry name" value="PROTEIN_KINASE_TYR"/>
    <property type="match status" value="1"/>
</dbReference>
<dbReference type="OrthoDB" id="1915767at2759"/>
<dbReference type="InterPro" id="IPR016251">
    <property type="entry name" value="Tyr_kinase_non-rcpt_Jak/Tyk2"/>
</dbReference>
<dbReference type="PROSITE" id="PS50011">
    <property type="entry name" value="PROTEIN_KINASE_DOM"/>
    <property type="match status" value="2"/>
</dbReference>
<evidence type="ECO:0000259" key="17">
    <source>
        <dbReference type="PROSITE" id="PS50057"/>
    </source>
</evidence>
<keyword evidence="4 10" id="KW-0547">Nucleotide-binding</keyword>
<evidence type="ECO:0000256" key="15">
    <source>
        <dbReference type="SAM" id="MobiDB-lite"/>
    </source>
</evidence>
<keyword evidence="2 10" id="KW-0808">Transferase</keyword>
<dbReference type="InterPro" id="IPR000980">
    <property type="entry name" value="SH2"/>
</dbReference>
<dbReference type="InterPro" id="IPR041155">
    <property type="entry name" value="FERM_F1"/>
</dbReference>
<dbReference type="SMART" id="SM00252">
    <property type="entry name" value="SH2"/>
    <property type="match status" value="1"/>
</dbReference>
<dbReference type="GO" id="GO:0035556">
    <property type="term" value="P:intracellular signal transduction"/>
    <property type="evidence" value="ECO:0007669"/>
    <property type="project" value="InterPro"/>
</dbReference>
<evidence type="ECO:0000256" key="12">
    <source>
        <dbReference type="PIRSR" id="PIRSR000636-2"/>
    </source>
</evidence>
<dbReference type="InterPro" id="IPR019749">
    <property type="entry name" value="Band_41_domain"/>
</dbReference>
<dbReference type="GO" id="GO:0060397">
    <property type="term" value="P:growth hormone receptor signaling pathway via JAK-STAT"/>
    <property type="evidence" value="ECO:0007669"/>
    <property type="project" value="TreeGrafter"/>
</dbReference>
<dbReference type="GeneID" id="105891377"/>
<dbReference type="PROSITE" id="PS00107">
    <property type="entry name" value="PROTEIN_KINASE_ATP"/>
    <property type="match status" value="1"/>
</dbReference>
<evidence type="ECO:0000259" key="16">
    <source>
        <dbReference type="PROSITE" id="PS50011"/>
    </source>
</evidence>
<dbReference type="PROSITE" id="PS50057">
    <property type="entry name" value="FERM_3"/>
    <property type="match status" value="1"/>
</dbReference>
<dbReference type="InterPro" id="IPR000299">
    <property type="entry name" value="FERM_domain"/>
</dbReference>
<evidence type="ECO:0000256" key="14">
    <source>
        <dbReference type="RuleBase" id="RU362096"/>
    </source>
</evidence>
<dbReference type="PRINTS" id="PR01823">
    <property type="entry name" value="JANUSKINASE"/>
</dbReference>
<dbReference type="RefSeq" id="XP_012673002.1">
    <property type="nucleotide sequence ID" value="XM_012817548.3"/>
</dbReference>
<reference evidence="19" key="1">
    <citation type="submission" date="2025-08" db="UniProtKB">
        <authorList>
            <consortium name="RefSeq"/>
        </authorList>
    </citation>
    <scope>IDENTIFICATION</scope>
</reference>
<keyword evidence="3" id="KW-0677">Repeat</keyword>
<dbReference type="InterPro" id="IPR000719">
    <property type="entry name" value="Prot_kinase_dom"/>
</dbReference>
<dbReference type="InterPro" id="IPR017441">
    <property type="entry name" value="Protein_kinase_ATP_BS"/>
</dbReference>
<feature type="compositionally biased region" description="Basic residues" evidence="15">
    <location>
        <begin position="324"/>
        <end position="337"/>
    </location>
</feature>
<dbReference type="PIRSF" id="PIRSF000636">
    <property type="entry name" value="TyrPK_Jak"/>
    <property type="match status" value="1"/>
</dbReference>
<feature type="domain" description="Protein kinase" evidence="16">
    <location>
        <begin position="857"/>
        <end position="1135"/>
    </location>
</feature>
<feature type="active site" description="Proton acceptor" evidence="11">
    <location>
        <position position="985"/>
    </location>
</feature>
<dbReference type="GO" id="GO:0005856">
    <property type="term" value="C:cytoskeleton"/>
    <property type="evidence" value="ECO:0007669"/>
    <property type="project" value="UniProtKB-UniRule"/>
</dbReference>
<dbReference type="PRINTS" id="PR01824">
    <property type="entry name" value="JANUSKINASE1"/>
</dbReference>
<dbReference type="SUPFAM" id="SSF47031">
    <property type="entry name" value="Second domain of FERM"/>
    <property type="match status" value="1"/>
</dbReference>
<evidence type="ECO:0000256" key="9">
    <source>
        <dbReference type="ARBA" id="ARBA00051245"/>
    </source>
</evidence>
<keyword evidence="8 10" id="KW-0829">Tyrosine-protein kinase</keyword>
<dbReference type="SMART" id="SM00219">
    <property type="entry name" value="TyrKc"/>
    <property type="match status" value="2"/>
</dbReference>
<dbReference type="SUPFAM" id="SSF56112">
    <property type="entry name" value="Protein kinase-like (PK-like)"/>
    <property type="match status" value="2"/>
</dbReference>
<feature type="domain" description="Protein kinase" evidence="16">
    <location>
        <begin position="564"/>
        <end position="837"/>
    </location>
</feature>
<dbReference type="Gene3D" id="1.10.510.10">
    <property type="entry name" value="Transferase(Phosphotransferase) domain 1"/>
    <property type="match status" value="2"/>
</dbReference>
<keyword evidence="7" id="KW-0727">SH2 domain</keyword>
<dbReference type="GO" id="GO:0005829">
    <property type="term" value="C:cytosol"/>
    <property type="evidence" value="ECO:0007669"/>
    <property type="project" value="TreeGrafter"/>
</dbReference>
<evidence type="ECO:0000256" key="5">
    <source>
        <dbReference type="ARBA" id="ARBA00022777"/>
    </source>
</evidence>
<protein>
    <recommendedName>
        <fullName evidence="10 14">Tyrosine-protein kinase</fullName>
        <ecNumber evidence="10 14">2.7.10.2</ecNumber>
    </recommendedName>
</protein>
<dbReference type="InterPro" id="IPR041381">
    <property type="entry name" value="JAK1-3/TYK2_PHL_dom"/>
</dbReference>
<organism evidence="18 19">
    <name type="scientific">Clupea harengus</name>
    <name type="common">Atlantic herring</name>
    <dbReference type="NCBI Taxonomy" id="7950"/>
    <lineage>
        <taxon>Eukaryota</taxon>
        <taxon>Metazoa</taxon>
        <taxon>Chordata</taxon>
        <taxon>Craniata</taxon>
        <taxon>Vertebrata</taxon>
        <taxon>Euteleostomi</taxon>
        <taxon>Actinopterygii</taxon>
        <taxon>Neopterygii</taxon>
        <taxon>Teleostei</taxon>
        <taxon>Clupei</taxon>
        <taxon>Clupeiformes</taxon>
        <taxon>Clupeoidei</taxon>
        <taxon>Clupeidae</taxon>
        <taxon>Clupea</taxon>
    </lineage>
</organism>
<dbReference type="PANTHER" id="PTHR45807">
    <property type="entry name" value="TYROSINE-PROTEIN KINASE HOPSCOTCH"/>
    <property type="match status" value="1"/>
</dbReference>
<dbReference type="GO" id="GO:0019221">
    <property type="term" value="P:cytokine-mediated signaling pathway"/>
    <property type="evidence" value="ECO:0007669"/>
    <property type="project" value="TreeGrafter"/>
</dbReference>
<evidence type="ECO:0000313" key="19">
    <source>
        <dbReference type="RefSeq" id="XP_012673002.1"/>
    </source>
</evidence>
<dbReference type="InterPro" id="IPR041046">
    <property type="entry name" value="FERM_F2"/>
</dbReference>
<dbReference type="Pfam" id="PF07714">
    <property type="entry name" value="PK_Tyr_Ser-Thr"/>
    <property type="match status" value="2"/>
</dbReference>
<dbReference type="AlphaFoldDB" id="A0A6P3VIZ6"/>
<proteinExistence type="inferred from homology"/>
<evidence type="ECO:0000256" key="1">
    <source>
        <dbReference type="ARBA" id="ARBA00022553"/>
    </source>
</evidence>
<dbReference type="InterPro" id="IPR035963">
    <property type="entry name" value="FERM_2"/>
</dbReference>
<evidence type="ECO:0000256" key="13">
    <source>
        <dbReference type="PROSITE-ProRule" id="PRU10141"/>
    </source>
</evidence>
<dbReference type="Pfam" id="PF21990">
    <property type="entry name" value="SH2_1"/>
    <property type="match status" value="1"/>
</dbReference>
<evidence type="ECO:0000313" key="18">
    <source>
        <dbReference type="Proteomes" id="UP000515152"/>
    </source>
</evidence>
<keyword evidence="6 10" id="KW-0067">ATP-binding</keyword>
<keyword evidence="5 10" id="KW-0418">Kinase</keyword>
<dbReference type="Gene3D" id="3.30.505.10">
    <property type="entry name" value="SH2 domain"/>
    <property type="match status" value="1"/>
</dbReference>
<keyword evidence="1" id="KW-0597">Phosphoprotein</keyword>
<feature type="binding site" evidence="12">
    <location>
        <begin position="863"/>
        <end position="871"/>
    </location>
    <ligand>
        <name>ATP</name>
        <dbReference type="ChEBI" id="CHEBI:30616"/>
    </ligand>
</feature>
<dbReference type="KEGG" id="char:105891377"/>
<dbReference type="Pfam" id="PF17887">
    <property type="entry name" value="Jak1_Phl"/>
    <property type="match status" value="1"/>
</dbReference>
<evidence type="ECO:0000256" key="6">
    <source>
        <dbReference type="ARBA" id="ARBA00022840"/>
    </source>
</evidence>
<evidence type="ECO:0000256" key="7">
    <source>
        <dbReference type="ARBA" id="ARBA00022999"/>
    </source>
</evidence>
<accession>A0A6P3VIZ6</accession>
<dbReference type="PANTHER" id="PTHR45807:SF5">
    <property type="entry name" value="TYROSINE-PROTEIN KINASE JAK1"/>
    <property type="match status" value="1"/>
</dbReference>
<dbReference type="InterPro" id="IPR051286">
    <property type="entry name" value="JAK"/>
</dbReference>
<comment type="catalytic activity">
    <reaction evidence="9 10 14">
        <text>L-tyrosyl-[protein] + ATP = O-phospho-L-tyrosyl-[protein] + ADP + H(+)</text>
        <dbReference type="Rhea" id="RHEA:10596"/>
        <dbReference type="Rhea" id="RHEA-COMP:10136"/>
        <dbReference type="Rhea" id="RHEA-COMP:20101"/>
        <dbReference type="ChEBI" id="CHEBI:15378"/>
        <dbReference type="ChEBI" id="CHEBI:30616"/>
        <dbReference type="ChEBI" id="CHEBI:46858"/>
        <dbReference type="ChEBI" id="CHEBI:61978"/>
        <dbReference type="ChEBI" id="CHEBI:456216"/>
        <dbReference type="EC" id="2.7.10.2"/>
    </reaction>
</comment>
<dbReference type="InterPro" id="IPR008266">
    <property type="entry name" value="Tyr_kinase_AS"/>
</dbReference>
<dbReference type="GO" id="GO:0030154">
    <property type="term" value="P:cell differentiation"/>
    <property type="evidence" value="ECO:0007669"/>
    <property type="project" value="TreeGrafter"/>
</dbReference>
<dbReference type="Pfam" id="PF18377">
    <property type="entry name" value="FERM_F2"/>
    <property type="match status" value="1"/>
</dbReference>
<evidence type="ECO:0000256" key="10">
    <source>
        <dbReference type="PIRNR" id="PIRNR000636"/>
    </source>
</evidence>
<dbReference type="InterPro" id="IPR020776">
    <property type="entry name" value="Tyr_kinase_non-rcpt_Jak1"/>
</dbReference>
<dbReference type="GO" id="GO:0007259">
    <property type="term" value="P:cell surface receptor signaling pathway via JAK-STAT"/>
    <property type="evidence" value="ECO:0007669"/>
    <property type="project" value="TreeGrafter"/>
</dbReference>
<feature type="binding site" evidence="12 13">
    <location>
        <position position="890"/>
    </location>
    <ligand>
        <name>ATP</name>
        <dbReference type="ChEBI" id="CHEBI:30616"/>
    </ligand>
</feature>
<dbReference type="InterPro" id="IPR001245">
    <property type="entry name" value="Ser-Thr/Tyr_kinase_cat_dom"/>
</dbReference>
<dbReference type="PRINTS" id="PR00109">
    <property type="entry name" value="TYRKINASE"/>
</dbReference>
<evidence type="ECO:0000256" key="2">
    <source>
        <dbReference type="ARBA" id="ARBA00022679"/>
    </source>
</evidence>
<dbReference type="GO" id="GO:0016020">
    <property type="term" value="C:membrane"/>
    <property type="evidence" value="ECO:0007669"/>
    <property type="project" value="InterPro"/>
</dbReference>
<dbReference type="InterPro" id="IPR020635">
    <property type="entry name" value="Tyr_kinase_cat_dom"/>
</dbReference>
<dbReference type="Pfam" id="PF18379">
    <property type="entry name" value="FERM_F1"/>
    <property type="match status" value="1"/>
</dbReference>
<feature type="region of interest" description="Disordered" evidence="15">
    <location>
        <begin position="319"/>
        <end position="339"/>
    </location>
</feature>
<dbReference type="Gene3D" id="3.30.200.20">
    <property type="entry name" value="Phosphorylase Kinase, domain 1"/>
    <property type="match status" value="2"/>
</dbReference>
<dbReference type="GO" id="GO:0005131">
    <property type="term" value="F:growth hormone receptor binding"/>
    <property type="evidence" value="ECO:0007669"/>
    <property type="project" value="TreeGrafter"/>
</dbReference>
<dbReference type="SUPFAM" id="SSF50729">
    <property type="entry name" value="PH domain-like"/>
    <property type="match status" value="1"/>
</dbReference>
<dbReference type="GO" id="GO:0005524">
    <property type="term" value="F:ATP binding"/>
    <property type="evidence" value="ECO:0007669"/>
    <property type="project" value="UniProtKB-UniRule"/>
</dbReference>
<name>A0A6P3VIZ6_CLUHA</name>
<comment type="similarity">
    <text evidence="10">Belongs to the protein kinase superfamily. Tyr protein kinase family. JAK subfamily.</text>
</comment>
<dbReference type="EC" id="2.7.10.2" evidence="10 14"/>
<evidence type="ECO:0000256" key="8">
    <source>
        <dbReference type="ARBA" id="ARBA00023137"/>
    </source>
</evidence>